<evidence type="ECO:0000313" key="5">
    <source>
        <dbReference type="Proteomes" id="UP001362999"/>
    </source>
</evidence>
<evidence type="ECO:0000313" key="3">
    <source>
        <dbReference type="EMBL" id="KAK7005403.1"/>
    </source>
</evidence>
<reference evidence="4 5" key="1">
    <citation type="journal article" date="2024" name="J Genomics">
        <title>Draft genome sequencing and assembly of Favolaschia claudopus CIRM-BRFM 2984 isolated from oak limbs.</title>
        <authorList>
            <person name="Navarro D."/>
            <person name="Drula E."/>
            <person name="Chaduli D."/>
            <person name="Cazenave R."/>
            <person name="Ahrendt S."/>
            <person name="Wang J."/>
            <person name="Lipzen A."/>
            <person name="Daum C."/>
            <person name="Barry K."/>
            <person name="Grigoriev I.V."/>
            <person name="Favel A."/>
            <person name="Rosso M.N."/>
            <person name="Martin F."/>
        </authorList>
    </citation>
    <scope>NUCLEOTIDE SEQUENCE [LARGE SCALE GENOMIC DNA]</scope>
    <source>
        <strain evidence="4 5">CIRM-BRFM 2984</strain>
    </source>
</reference>
<name>A0AAW0CDN4_9AGAR</name>
<evidence type="ECO:0000256" key="1">
    <source>
        <dbReference type="SAM" id="MobiDB-lite"/>
    </source>
</evidence>
<feature type="compositionally biased region" description="Polar residues" evidence="1">
    <location>
        <begin position="62"/>
        <end position="79"/>
    </location>
</feature>
<dbReference type="AlphaFoldDB" id="A0AAW0CDN4"/>
<protein>
    <submittedName>
        <fullName evidence="4">Uncharacterized protein</fullName>
    </submittedName>
</protein>
<organism evidence="4 5">
    <name type="scientific">Favolaschia claudopus</name>
    <dbReference type="NCBI Taxonomy" id="2862362"/>
    <lineage>
        <taxon>Eukaryota</taxon>
        <taxon>Fungi</taxon>
        <taxon>Dikarya</taxon>
        <taxon>Basidiomycota</taxon>
        <taxon>Agaricomycotina</taxon>
        <taxon>Agaricomycetes</taxon>
        <taxon>Agaricomycetidae</taxon>
        <taxon>Agaricales</taxon>
        <taxon>Marasmiineae</taxon>
        <taxon>Mycenaceae</taxon>
        <taxon>Favolaschia</taxon>
    </lineage>
</organism>
<accession>A0AAW0CDN4</accession>
<dbReference type="EMBL" id="JAWWNJ010000078">
    <property type="protein sequence ID" value="KAK7005403.1"/>
    <property type="molecule type" value="Genomic_DNA"/>
</dbReference>
<dbReference type="Proteomes" id="UP001362999">
    <property type="component" value="Unassembled WGS sequence"/>
</dbReference>
<gene>
    <name evidence="4" type="ORF">R3P38DRAFT_3182993</name>
    <name evidence="3" type="ORF">R3P38DRAFT_3215018</name>
    <name evidence="2" type="ORF">R3P38DRAFT_3227831</name>
</gene>
<keyword evidence="5" id="KW-1185">Reference proteome</keyword>
<sequence>MVLSLSIHSPPATAMKEKKKFKFKSKTQIPAAFQTRSQPNNVGYKSTYVAGSVVSTNMGHAEMNSSGAAQRTTCTQRSRAMQEKYSGPKPGLSSVPQRARGLK</sequence>
<comment type="caution">
    <text evidence="4">The sequence shown here is derived from an EMBL/GenBank/DDBJ whole genome shotgun (WGS) entry which is preliminary data.</text>
</comment>
<feature type="region of interest" description="Disordered" evidence="1">
    <location>
        <begin position="62"/>
        <end position="103"/>
    </location>
</feature>
<evidence type="ECO:0000313" key="4">
    <source>
        <dbReference type="EMBL" id="KAK7036978.1"/>
    </source>
</evidence>
<dbReference type="EMBL" id="JAWWNJ010000018">
    <property type="protein sequence ID" value="KAK7036978.1"/>
    <property type="molecule type" value="Genomic_DNA"/>
</dbReference>
<proteinExistence type="predicted"/>
<evidence type="ECO:0000313" key="2">
    <source>
        <dbReference type="EMBL" id="KAK6988936.1"/>
    </source>
</evidence>
<dbReference type="EMBL" id="JAWWNJ010000118">
    <property type="protein sequence ID" value="KAK6988936.1"/>
    <property type="molecule type" value="Genomic_DNA"/>
</dbReference>